<organism evidence="2 3">
    <name type="scientific">Novipirellula rosea</name>
    <dbReference type="NCBI Taxonomy" id="1031540"/>
    <lineage>
        <taxon>Bacteria</taxon>
        <taxon>Pseudomonadati</taxon>
        <taxon>Planctomycetota</taxon>
        <taxon>Planctomycetia</taxon>
        <taxon>Pirellulales</taxon>
        <taxon>Pirellulaceae</taxon>
        <taxon>Novipirellula</taxon>
    </lineage>
</organism>
<comment type="caution">
    <text evidence="2">The sequence shown here is derived from an EMBL/GenBank/DDBJ whole genome shotgun (WGS) entry which is preliminary data.</text>
</comment>
<evidence type="ECO:0000313" key="3">
    <source>
        <dbReference type="Proteomes" id="UP001500840"/>
    </source>
</evidence>
<evidence type="ECO:0000313" key="2">
    <source>
        <dbReference type="EMBL" id="GAA4446947.1"/>
    </source>
</evidence>
<evidence type="ECO:0000256" key="1">
    <source>
        <dbReference type="SAM" id="MobiDB-lite"/>
    </source>
</evidence>
<reference evidence="3" key="1">
    <citation type="journal article" date="2019" name="Int. J. Syst. Evol. Microbiol.">
        <title>The Global Catalogue of Microorganisms (GCM) 10K type strain sequencing project: providing services to taxonomists for standard genome sequencing and annotation.</title>
        <authorList>
            <consortium name="The Broad Institute Genomics Platform"/>
            <consortium name="The Broad Institute Genome Sequencing Center for Infectious Disease"/>
            <person name="Wu L."/>
            <person name="Ma J."/>
        </authorList>
    </citation>
    <scope>NUCLEOTIDE SEQUENCE [LARGE SCALE GENOMIC DNA]</scope>
    <source>
        <strain evidence="3">JCM 17759</strain>
    </source>
</reference>
<protein>
    <submittedName>
        <fullName evidence="2">Uncharacterized protein</fullName>
    </submittedName>
</protein>
<accession>A0ABP8MD90</accession>
<gene>
    <name evidence="2" type="ORF">GCM10023156_08440</name>
</gene>
<feature type="region of interest" description="Disordered" evidence="1">
    <location>
        <begin position="1"/>
        <end position="25"/>
    </location>
</feature>
<name>A0ABP8MD90_9BACT</name>
<proteinExistence type="predicted"/>
<keyword evidence="3" id="KW-1185">Reference proteome</keyword>
<dbReference type="Proteomes" id="UP001500840">
    <property type="component" value="Unassembled WGS sequence"/>
</dbReference>
<dbReference type="EMBL" id="BAABGA010000010">
    <property type="protein sequence ID" value="GAA4446947.1"/>
    <property type="molecule type" value="Genomic_DNA"/>
</dbReference>
<sequence length="69" mass="7759">MFGSFRRSAMRPEETAHLSGGTRNALQKAETESKFWIDACPYLPDFNAVLRGHDKREAFGKSRSSDGTH</sequence>